<evidence type="ECO:0000256" key="1">
    <source>
        <dbReference type="ARBA" id="ARBA00023125"/>
    </source>
</evidence>
<dbReference type="EMBL" id="JAHHHD010000001">
    <property type="protein sequence ID" value="MBW4657139.1"/>
    <property type="molecule type" value="Genomic_DNA"/>
</dbReference>
<dbReference type="SUPFAM" id="SSF47413">
    <property type="entry name" value="lambda repressor-like DNA-binding domains"/>
    <property type="match status" value="1"/>
</dbReference>
<dbReference type="PANTHER" id="PTHR36924">
    <property type="entry name" value="ANTITOXIN HIGA-1"/>
    <property type="match status" value="1"/>
</dbReference>
<dbReference type="InterPro" id="IPR013430">
    <property type="entry name" value="Toxin_antidote_HigA"/>
</dbReference>
<reference evidence="3" key="1">
    <citation type="submission" date="2021-05" db="EMBL/GenBank/DDBJ databases">
        <authorList>
            <person name="Pietrasiak N."/>
            <person name="Ward R."/>
            <person name="Stajich J.E."/>
            <person name="Kurbessoian T."/>
        </authorList>
    </citation>
    <scope>NUCLEOTIDE SEQUENCE</scope>
    <source>
        <strain evidence="3">UHER 2000/2452</strain>
    </source>
</reference>
<dbReference type="Proteomes" id="UP000757435">
    <property type="component" value="Unassembled WGS sequence"/>
</dbReference>
<name>A0A951UKY6_9CYAN</name>
<dbReference type="NCBIfam" id="TIGR02607">
    <property type="entry name" value="antidote_HigA"/>
    <property type="match status" value="1"/>
</dbReference>
<organism evidence="3 4">
    <name type="scientific">Drouetiella hepatica Uher 2000/2452</name>
    <dbReference type="NCBI Taxonomy" id="904376"/>
    <lineage>
        <taxon>Bacteria</taxon>
        <taxon>Bacillati</taxon>
        <taxon>Cyanobacteriota</taxon>
        <taxon>Cyanophyceae</taxon>
        <taxon>Oculatellales</taxon>
        <taxon>Oculatellaceae</taxon>
        <taxon>Drouetiella</taxon>
    </lineage>
</organism>
<keyword evidence="1" id="KW-0238">DNA-binding</keyword>
<protein>
    <submittedName>
        <fullName evidence="3">HigA family addiction module antidote protein</fullName>
    </submittedName>
</protein>
<dbReference type="SMART" id="SM00530">
    <property type="entry name" value="HTH_XRE"/>
    <property type="match status" value="1"/>
</dbReference>
<dbReference type="GO" id="GO:0003677">
    <property type="term" value="F:DNA binding"/>
    <property type="evidence" value="ECO:0007669"/>
    <property type="project" value="UniProtKB-KW"/>
</dbReference>
<comment type="caution">
    <text evidence="3">The sequence shown here is derived from an EMBL/GenBank/DDBJ whole genome shotgun (WGS) entry which is preliminary data.</text>
</comment>
<dbReference type="InterPro" id="IPR010982">
    <property type="entry name" value="Lambda_DNA-bd_dom_sf"/>
</dbReference>
<dbReference type="PROSITE" id="PS50943">
    <property type="entry name" value="HTH_CROC1"/>
    <property type="match status" value="1"/>
</dbReference>
<evidence type="ECO:0000259" key="2">
    <source>
        <dbReference type="PROSITE" id="PS50943"/>
    </source>
</evidence>
<dbReference type="InterPro" id="IPR001387">
    <property type="entry name" value="Cro/C1-type_HTH"/>
</dbReference>
<evidence type="ECO:0000313" key="3">
    <source>
        <dbReference type="EMBL" id="MBW4657139.1"/>
    </source>
</evidence>
<sequence>MDSNRLPNIHPGEILKLDFLEPLDITPYRLSKDVGVAQTRIGEILAGKRSITADTALRLSKYFNNSAQFWLNLQTQYDLRQAQEENVEVYSRIPVAPFVNVVCQDHPAN</sequence>
<dbReference type="Pfam" id="PF01381">
    <property type="entry name" value="HTH_3"/>
    <property type="match status" value="1"/>
</dbReference>
<feature type="domain" description="HTH cro/C1-type" evidence="2">
    <location>
        <begin position="30"/>
        <end position="70"/>
    </location>
</feature>
<dbReference type="CDD" id="cd00093">
    <property type="entry name" value="HTH_XRE"/>
    <property type="match status" value="1"/>
</dbReference>
<dbReference type="AlphaFoldDB" id="A0A951UKY6"/>
<reference evidence="3" key="2">
    <citation type="journal article" date="2022" name="Microbiol. Resour. Announc.">
        <title>Metagenome Sequencing to Explore Phylogenomics of Terrestrial Cyanobacteria.</title>
        <authorList>
            <person name="Ward R.D."/>
            <person name="Stajich J.E."/>
            <person name="Johansen J.R."/>
            <person name="Huntemann M."/>
            <person name="Clum A."/>
            <person name="Foster B."/>
            <person name="Foster B."/>
            <person name="Roux S."/>
            <person name="Palaniappan K."/>
            <person name="Varghese N."/>
            <person name="Mukherjee S."/>
            <person name="Reddy T.B.K."/>
            <person name="Daum C."/>
            <person name="Copeland A."/>
            <person name="Chen I.A."/>
            <person name="Ivanova N.N."/>
            <person name="Kyrpides N.C."/>
            <person name="Shapiro N."/>
            <person name="Eloe-Fadrosh E.A."/>
            <person name="Pietrasiak N."/>
        </authorList>
    </citation>
    <scope>NUCLEOTIDE SEQUENCE</scope>
    <source>
        <strain evidence="3">UHER 2000/2452</strain>
    </source>
</reference>
<proteinExistence type="predicted"/>
<gene>
    <name evidence="3" type="ORF">KME15_00555</name>
</gene>
<accession>A0A951UKY6</accession>
<evidence type="ECO:0000313" key="4">
    <source>
        <dbReference type="Proteomes" id="UP000757435"/>
    </source>
</evidence>
<dbReference type="Gene3D" id="1.10.260.40">
    <property type="entry name" value="lambda repressor-like DNA-binding domains"/>
    <property type="match status" value="1"/>
</dbReference>
<dbReference type="PANTHER" id="PTHR36924:SF1">
    <property type="entry name" value="ANTITOXIN HIGA-1"/>
    <property type="match status" value="1"/>
</dbReference>